<dbReference type="GO" id="GO:0003954">
    <property type="term" value="F:NADH dehydrogenase activity"/>
    <property type="evidence" value="ECO:0007669"/>
    <property type="project" value="TreeGrafter"/>
</dbReference>
<dbReference type="GO" id="GO:0016020">
    <property type="term" value="C:membrane"/>
    <property type="evidence" value="ECO:0007669"/>
    <property type="project" value="TreeGrafter"/>
</dbReference>
<proteinExistence type="predicted"/>
<feature type="domain" description="Molybdopterin dinucleotide-binding" evidence="7">
    <location>
        <begin position="428"/>
        <end position="534"/>
    </location>
</feature>
<dbReference type="Gene3D" id="3.40.228.10">
    <property type="entry name" value="Dimethylsulfoxide Reductase, domain 2"/>
    <property type="match status" value="1"/>
</dbReference>
<dbReference type="InterPro" id="IPR006657">
    <property type="entry name" value="MoPterin_dinucl-bd_dom"/>
</dbReference>
<evidence type="ECO:0000256" key="5">
    <source>
        <dbReference type="ARBA" id="ARBA00023014"/>
    </source>
</evidence>
<dbReference type="EC" id="1.17.1.9" evidence="8"/>
<dbReference type="Gene3D" id="3.40.50.740">
    <property type="match status" value="1"/>
</dbReference>
<dbReference type="GO" id="GO:0015942">
    <property type="term" value="P:formate metabolic process"/>
    <property type="evidence" value="ECO:0007669"/>
    <property type="project" value="InterPro"/>
</dbReference>
<keyword evidence="1" id="KW-0004">4Fe-4S</keyword>
<dbReference type="CDD" id="cd02790">
    <property type="entry name" value="MopB_CT_Formate-Dh_H"/>
    <property type="match status" value="1"/>
</dbReference>
<dbReference type="NCBIfam" id="TIGR01591">
    <property type="entry name" value="Fdh-alpha"/>
    <property type="match status" value="1"/>
</dbReference>
<dbReference type="EMBL" id="CAACVI010000001">
    <property type="protein sequence ID" value="VEN72816.1"/>
    <property type="molecule type" value="Genomic_DNA"/>
</dbReference>
<keyword evidence="3 8" id="KW-0560">Oxidoreductase</keyword>
<dbReference type="Gene3D" id="2.40.40.20">
    <property type="match status" value="1"/>
</dbReference>
<gene>
    <name evidence="8" type="primary">fdhA</name>
    <name evidence="8" type="ORF">EPICR_10316</name>
</gene>
<evidence type="ECO:0000256" key="2">
    <source>
        <dbReference type="ARBA" id="ARBA00022723"/>
    </source>
</evidence>
<dbReference type="PROSITE" id="PS00490">
    <property type="entry name" value="MOLYBDOPTERIN_PROK_2"/>
    <property type="match status" value="1"/>
</dbReference>
<dbReference type="Pfam" id="PF01568">
    <property type="entry name" value="Molydop_binding"/>
    <property type="match status" value="1"/>
</dbReference>
<dbReference type="InterPro" id="IPR041925">
    <property type="entry name" value="CT_Formate-Dh_H"/>
</dbReference>
<protein>
    <submittedName>
        <fullName evidence="8">Formate dehydrogenase subunit alpha (Selenocysteine-containing)</fullName>
        <ecNumber evidence="8">1.17.1.9</ecNumber>
    </submittedName>
</protein>
<keyword evidence="5" id="KW-0411">Iron-sulfur</keyword>
<dbReference type="GO" id="GO:0046872">
    <property type="term" value="F:metal ion binding"/>
    <property type="evidence" value="ECO:0007669"/>
    <property type="project" value="UniProtKB-KW"/>
</dbReference>
<dbReference type="GO" id="GO:0008863">
    <property type="term" value="F:formate dehydrogenase (NAD+) activity"/>
    <property type="evidence" value="ECO:0007669"/>
    <property type="project" value="UniProtKB-EC"/>
</dbReference>
<accession>A0A484HC32</accession>
<dbReference type="FunFam" id="3.40.228.10:FF:000002">
    <property type="entry name" value="Formate dehydrogenase subunit alpha"/>
    <property type="match status" value="1"/>
</dbReference>
<keyword evidence="2" id="KW-0479">Metal-binding</keyword>
<feature type="domain" description="Molybdopterin oxidoreductase" evidence="6">
    <location>
        <begin position="12"/>
        <end position="342"/>
    </location>
</feature>
<dbReference type="InterPro" id="IPR006656">
    <property type="entry name" value="Mopterin_OxRdtase"/>
</dbReference>
<dbReference type="InterPro" id="IPR006655">
    <property type="entry name" value="Mopterin_OxRdtase_prok_CS"/>
</dbReference>
<dbReference type="InterPro" id="IPR006478">
    <property type="entry name" value="Formate_DH_asu"/>
</dbReference>
<dbReference type="InterPro" id="IPR009010">
    <property type="entry name" value="Asp_de-COase-like_dom_sf"/>
</dbReference>
<dbReference type="Pfam" id="PF00384">
    <property type="entry name" value="Molybdopterin"/>
    <property type="match status" value="1"/>
</dbReference>
<dbReference type="GO" id="GO:0051539">
    <property type="term" value="F:4 iron, 4 sulfur cluster binding"/>
    <property type="evidence" value="ECO:0007669"/>
    <property type="project" value="UniProtKB-KW"/>
</dbReference>
<organism evidence="8">
    <name type="scientific">uncultured Desulfobacteraceae bacterium</name>
    <dbReference type="NCBI Taxonomy" id="218296"/>
    <lineage>
        <taxon>Bacteria</taxon>
        <taxon>Pseudomonadati</taxon>
        <taxon>Thermodesulfobacteriota</taxon>
        <taxon>Desulfobacteria</taxon>
        <taxon>Desulfobacterales</taxon>
        <taxon>Desulfobacteraceae</taxon>
        <taxon>environmental samples</taxon>
    </lineage>
</organism>
<evidence type="ECO:0000256" key="1">
    <source>
        <dbReference type="ARBA" id="ARBA00022485"/>
    </source>
</evidence>
<evidence type="ECO:0000259" key="7">
    <source>
        <dbReference type="Pfam" id="PF01568"/>
    </source>
</evidence>
<evidence type="ECO:0000259" key="6">
    <source>
        <dbReference type="Pfam" id="PF00384"/>
    </source>
</evidence>
<evidence type="ECO:0000256" key="4">
    <source>
        <dbReference type="ARBA" id="ARBA00023004"/>
    </source>
</evidence>
<keyword evidence="4" id="KW-0408">Iron</keyword>
<dbReference type="GO" id="GO:0043546">
    <property type="term" value="F:molybdopterin cofactor binding"/>
    <property type="evidence" value="ECO:0007669"/>
    <property type="project" value="InterPro"/>
</dbReference>
<dbReference type="SUPFAM" id="SSF50692">
    <property type="entry name" value="ADC-like"/>
    <property type="match status" value="1"/>
</dbReference>
<dbReference type="PANTHER" id="PTHR43105">
    <property type="entry name" value="RESPIRATORY NITRATE REDUCTASE"/>
    <property type="match status" value="1"/>
</dbReference>
<dbReference type="GO" id="GO:0022904">
    <property type="term" value="P:respiratory electron transport chain"/>
    <property type="evidence" value="ECO:0007669"/>
    <property type="project" value="TreeGrafter"/>
</dbReference>
<name>A0A484HC32_9BACT</name>
<evidence type="ECO:0000313" key="8">
    <source>
        <dbReference type="EMBL" id="VEN72816.1"/>
    </source>
</evidence>
<reference evidence="8" key="1">
    <citation type="submission" date="2019-01" db="EMBL/GenBank/DDBJ databases">
        <authorList>
            <consortium name="Genoscope - CEA"/>
            <person name="William W."/>
        </authorList>
    </citation>
    <scope>NUCLEOTIDE SEQUENCE</scope>
    <source>
        <strain evidence="8">CR-1</strain>
    </source>
</reference>
<dbReference type="InterPro" id="IPR050123">
    <property type="entry name" value="Prok_molybdopt-oxidoreductase"/>
</dbReference>
<dbReference type="PANTHER" id="PTHR43105:SF14">
    <property type="entry name" value="FORMATE DEHYDROGENASE H"/>
    <property type="match status" value="1"/>
</dbReference>
<evidence type="ECO:0000256" key="3">
    <source>
        <dbReference type="ARBA" id="ARBA00023002"/>
    </source>
</evidence>
<dbReference type="SUPFAM" id="SSF53706">
    <property type="entry name" value="Formate dehydrogenase/DMSO reductase, domains 1-3"/>
    <property type="match status" value="1"/>
</dbReference>
<dbReference type="AlphaFoldDB" id="A0A484HC32"/>
<sequence>MAGLATALGSGAMTNSINEIRDAACVLSIGSNTTHTHPIIGLQVKQAIRNGAKLIVANPKKIELAKKADIFIQHRPGTDVALLMGMLGVIIDEGLTDEAFIKERCEGFDELKKSLEAFDLKQAEEITGVPGERIAEAARLYAQNSPASILYCMGITQHSHGTDNVLALSNLALVTGNLGKRSAGVNPLRGQNNVQGACDMGALPNVFTAYQKVADEGVRKKIESAWGVTLSSTPGMTHGAIFDAILEDKLKALYIIGENPVLSEANSSHAVKALEKAGFLVVQDIFLTETARLADVVLPAASFAEKDGTFTNTERRVQRIRKAIGPVGDARPDWEILCGIAQKMGSAGFDFSHPKEVMEEIASLTPSYGGVTYERIDREGIQWPCPTPDHPGTPILHTEKFPTAGGRAKLVPLSYRASEELPDDEYPLLLTTDRSLFHYHTGTMTRKVAGLEALDGQERLKINPRDASSLGIADGDMVEVASRRGKVTARSALTDICPPGVVSMTFHFSETPTNVLTSASLDPVAKTPETKVCAVKVAAVK</sequence>